<dbReference type="WBParaSite" id="EEL_0000424501-mRNA-1">
    <property type="protein sequence ID" value="EEL_0000424501-mRNA-1"/>
    <property type="gene ID" value="EEL_0000424501"/>
</dbReference>
<dbReference type="Proteomes" id="UP000050640">
    <property type="component" value="Unplaced"/>
</dbReference>
<dbReference type="GO" id="GO:0016747">
    <property type="term" value="F:acyltransferase activity, transferring groups other than amino-acyl groups"/>
    <property type="evidence" value="ECO:0007669"/>
    <property type="project" value="InterPro"/>
</dbReference>
<feature type="transmembrane region" description="Helical" evidence="2">
    <location>
        <begin position="452"/>
        <end position="470"/>
    </location>
</feature>
<dbReference type="STRING" id="1147741.A0A0R3RR95"/>
<feature type="transmembrane region" description="Helical" evidence="2">
    <location>
        <begin position="198"/>
        <end position="220"/>
    </location>
</feature>
<feature type="transmembrane region" description="Helical" evidence="2">
    <location>
        <begin position="507"/>
        <end position="533"/>
    </location>
</feature>
<dbReference type="PANTHER" id="PTHR11161">
    <property type="entry name" value="O-ACYLTRANSFERASE"/>
    <property type="match status" value="1"/>
</dbReference>
<keyword evidence="2" id="KW-0812">Transmembrane</keyword>
<feature type="compositionally biased region" description="Basic and acidic residues" evidence="1">
    <location>
        <begin position="906"/>
        <end position="926"/>
    </location>
</feature>
<feature type="transmembrane region" description="Helical" evidence="2">
    <location>
        <begin position="635"/>
        <end position="657"/>
    </location>
</feature>
<dbReference type="SMART" id="SM00703">
    <property type="entry name" value="NRF"/>
    <property type="match status" value="1"/>
</dbReference>
<evidence type="ECO:0000313" key="4">
    <source>
        <dbReference type="Proteomes" id="UP000050640"/>
    </source>
</evidence>
<feature type="transmembrane region" description="Helical" evidence="2">
    <location>
        <begin position="393"/>
        <end position="415"/>
    </location>
</feature>
<protein>
    <submittedName>
        <fullName evidence="5">NRF domain-containing protein</fullName>
    </submittedName>
</protein>
<keyword evidence="2" id="KW-0472">Membrane</keyword>
<dbReference type="PANTHER" id="PTHR11161:SF68">
    <property type="entry name" value="NOSE RESISTANT-TO-FLUOXETINE PROTEIN N-TERMINAL DOMAIN-CONTAINING PROTEIN"/>
    <property type="match status" value="1"/>
</dbReference>
<evidence type="ECO:0000256" key="1">
    <source>
        <dbReference type="SAM" id="MobiDB-lite"/>
    </source>
</evidence>
<evidence type="ECO:0000313" key="5">
    <source>
        <dbReference type="WBParaSite" id="EEL_0000424501-mRNA-1"/>
    </source>
</evidence>
<keyword evidence="2" id="KW-1133">Transmembrane helix</keyword>
<feature type="transmembrane region" description="Helical" evidence="2">
    <location>
        <begin position="577"/>
        <end position="596"/>
    </location>
</feature>
<feature type="domain" description="Nose resistant-to-fluoxetine protein N-terminal" evidence="3">
    <location>
        <begin position="61"/>
        <end position="188"/>
    </location>
</feature>
<sequence>MSFIKHPHISTLIKSNFNKSAEIIDEIDECISDLAQLIDSTASTLLITTYCRLIGKNQTHISQCRDSQQTFPEQTLPQILDAWGRPPAGIHSSGPFFWLGAYDQCQSVAKAMINKNHSVQYCRANIHIEAYGIQQYQIPLFYGMCLPIRCNEHSINNIVPILSHFLEKTFGLLVSNKSAVECFEQNDSFFNKFDIPQWSVLAILAFLVLLVLCGTTIDIYRKRRSRKYLVNEGNFPSTRFYFKVKLILSAYYNIPYEHLKTKKSSESYRVNARLLTNITSQVSSICAQDDANTFVYSETPSHALTYKSVPSVRKTLKKFNCVVNSILAFSIRSTYYYLTRPRNRHLNSLHGIRVLSAFWVVIGHAHLFSLEYVGNVRQLWNLLKANEKISQLIFNSSLSVDSFLLISATILAYKVHLRLKQQQQRKSGRTALSLYGLFILCLHRFIRLLPAYLITFLIIYFIFQHIGIFGARCSKDDIWRQLLFVSNFYPNECMPWMWYLALDTQFYIMASIALLLLHTVPIIAMISIVAIIVSSIIYRAIVTLLFRFPTTLISALIENDSLSTELMEKMFRHLYAAPHARIGSFLIGILLGWLLSTKSKRTHSTAQINIARLASFLMLAFSIFGGNYADDFTPFSVFYAATFRVFWAFGLALFIWLCERRYMHVIYSFLAWDRWIFFSRLCYGFYLSHEPILLYFIWTRRSAMMPVSSYYFVAFALEISLLSLLAASLIAFIIETPPLVIERKIFKTIRTHVKLNGIDEETKLSDTDQKSTVQLYRQHDENIELAPILPPMKRTKRWLEENRENLQASSVRSHNKDNCVRTDETVSKTAKKSDDSIGSGPFSTCKSFSEKSANRKPILKDKSFRTPKSATVVVSGGEFCKFTGEADDIVHPTSVIIQKQYRNTRDTDKLMKQKQEMPIEKNHDDEISLATGGSSSSSTSTGKTQLTSIKSNS</sequence>
<name>A0A0R3RR95_9BILA</name>
<keyword evidence="4" id="KW-1185">Reference proteome</keyword>
<dbReference type="AlphaFoldDB" id="A0A0R3RR95"/>
<evidence type="ECO:0000256" key="2">
    <source>
        <dbReference type="SAM" id="Phobius"/>
    </source>
</evidence>
<dbReference type="Pfam" id="PF01757">
    <property type="entry name" value="Acyl_transf_3"/>
    <property type="match status" value="1"/>
</dbReference>
<feature type="region of interest" description="Disordered" evidence="1">
    <location>
        <begin position="906"/>
        <end position="953"/>
    </location>
</feature>
<accession>A0A0R3RR95</accession>
<feature type="compositionally biased region" description="Polar residues" evidence="1">
    <location>
        <begin position="943"/>
        <end position="953"/>
    </location>
</feature>
<feature type="compositionally biased region" description="Low complexity" evidence="1">
    <location>
        <begin position="931"/>
        <end position="942"/>
    </location>
</feature>
<feature type="region of interest" description="Disordered" evidence="1">
    <location>
        <begin position="805"/>
        <end position="851"/>
    </location>
</feature>
<feature type="transmembrane region" description="Helical" evidence="2">
    <location>
        <begin position="352"/>
        <end position="373"/>
    </location>
</feature>
<dbReference type="InterPro" id="IPR002656">
    <property type="entry name" value="Acyl_transf_3_dom"/>
</dbReference>
<feature type="compositionally biased region" description="Basic and acidic residues" evidence="1">
    <location>
        <begin position="814"/>
        <end position="835"/>
    </location>
</feature>
<feature type="transmembrane region" description="Helical" evidence="2">
    <location>
        <begin position="608"/>
        <end position="629"/>
    </location>
</feature>
<feature type="transmembrane region" description="Helical" evidence="2">
    <location>
        <begin position="540"/>
        <end position="557"/>
    </location>
</feature>
<reference evidence="5" key="1">
    <citation type="submission" date="2016-04" db="UniProtKB">
        <authorList>
            <consortium name="WormBaseParasite"/>
        </authorList>
    </citation>
    <scope>IDENTIFICATION</scope>
</reference>
<proteinExistence type="predicted"/>
<dbReference type="InterPro" id="IPR052728">
    <property type="entry name" value="O2_lipid_transport_reg"/>
</dbReference>
<organism evidence="4 5">
    <name type="scientific">Elaeophora elaphi</name>
    <dbReference type="NCBI Taxonomy" id="1147741"/>
    <lineage>
        <taxon>Eukaryota</taxon>
        <taxon>Metazoa</taxon>
        <taxon>Ecdysozoa</taxon>
        <taxon>Nematoda</taxon>
        <taxon>Chromadorea</taxon>
        <taxon>Rhabditida</taxon>
        <taxon>Spirurina</taxon>
        <taxon>Spiruromorpha</taxon>
        <taxon>Filarioidea</taxon>
        <taxon>Onchocercidae</taxon>
        <taxon>Elaeophora</taxon>
    </lineage>
</organism>
<dbReference type="Pfam" id="PF20146">
    <property type="entry name" value="NRF"/>
    <property type="match status" value="1"/>
</dbReference>
<feature type="transmembrane region" description="Helical" evidence="2">
    <location>
        <begin position="710"/>
        <end position="734"/>
    </location>
</feature>
<dbReference type="InterPro" id="IPR006621">
    <property type="entry name" value="Nose-resist-to-fluoxetine_N"/>
</dbReference>
<feature type="transmembrane region" description="Helical" evidence="2">
    <location>
        <begin position="677"/>
        <end position="698"/>
    </location>
</feature>
<evidence type="ECO:0000259" key="3">
    <source>
        <dbReference type="SMART" id="SM00703"/>
    </source>
</evidence>